<dbReference type="RefSeq" id="WP_146252181.1">
    <property type="nucleotide sequence ID" value="NZ_PGGW01000020.1"/>
</dbReference>
<feature type="non-terminal residue" evidence="2">
    <location>
        <position position="1"/>
    </location>
</feature>
<proteinExistence type="predicted"/>
<organism evidence="2 3">
    <name type="scientific">Streptomyces carminius</name>
    <dbReference type="NCBI Taxonomy" id="2665496"/>
    <lineage>
        <taxon>Bacteria</taxon>
        <taxon>Bacillati</taxon>
        <taxon>Actinomycetota</taxon>
        <taxon>Actinomycetes</taxon>
        <taxon>Kitasatosporales</taxon>
        <taxon>Streptomycetaceae</taxon>
        <taxon>Streptomyces</taxon>
    </lineage>
</organism>
<sequence length="1107" mass="118570">RLERMRLADPAYAGDRSGPLTWALLVEIAGRYENWQTGLAGSRSEIVVLRELLGKALNPRAGAPGMTLTGFIEQSAALAEPADPLPAALDPAAWDDGPLPGGQNVQPSPAQPLPAQPSQEEQAGPSGTPRDGSDPAPVFPESGAWNSPGADGDSPMDTEQDGSGVLDAFLAGESHGDIGIPDLDMDLEDAPAPGTSPGESPGRTSQDSPGQERQTPGEVPGGQGAGFFPELDQEALGQFLASLDELSPVDFSWDDMTAGDPSTVGGSGTTDPQQAGTVEAGGAVPATDPVFPELDQEAIGQFLASLDELPPMDFPWEDMTAVPQPTAEQIRLEQTRLLNDTVGVQVGEEGFDHYLAMLKVLDALRASDAAFSQGPMDSATLARMALRISHLADWYPLTGDDYKTFFTTVSEAVAAGRADTVAAVAAFHLDRYLGVLSGPGTVHTAIGQLPGRNWGGLDTTFLNPDFVGTFQWAALPTLVPAKWAGRRPYVLVAAGDHRSIMVTDMLGGSHPVGAEELAELLRHDPAMPPDGPVVFLVSRAGAGGLELPRWVADRLGGQDRTVWSTDGELFFHWDLWTGHQYALLNDRDPGNAPVGKWIPSRPGYVLPPGTAPGYFRTVDGREYPDSRLMRYTLLTQDGEDVHGWVSMTPQDMAIREQDYAHLSAVRHFRRVYVNKGDFQAAVHPLEGPDVGYSVAGHSNEQEIALVLDDGSQVIVSGEQVGGIMRRRPSFRQLPADKTALALFCLVGASAPNSDPLVVPVHGQAMANAAGKAMRASNSSIGSKGPVDTTPPTLQLLSHADEPDVMPRMFHPEPTGPELLRLAGEQAGLGHLPPGEQQERVLRMVRAISEIFGIPPRPRLLEAFGVLERMRLADPGYANGEDGPLTWKQLQEIAFMYELHQAVPFDGRPQPELMREMLSKALALPADARGTTLSQFLMDSGHLPLSAEPLPAALVPANWQDGPLPAAPPAAPQGQPPVMNGGRGADGGNGRPSGEPGPVRPWPGPRPDTTGLDGRTWSRMREWLLSRGESADQQVFRVLDRIVRYTRNPGLRPPDRAALPAPVRELLLRWQRNGIWQTLGERPDIGVYFLWLDQLPAGDPPREGSDGA</sequence>
<feature type="compositionally biased region" description="Low complexity" evidence="1">
    <location>
        <begin position="86"/>
        <end position="108"/>
    </location>
</feature>
<gene>
    <name evidence="2" type="ORF">CUT44_07780</name>
</gene>
<protein>
    <recommendedName>
        <fullName evidence="4">Lonely Cys domain-containing protein</fullName>
    </recommendedName>
</protein>
<evidence type="ECO:0000313" key="2">
    <source>
        <dbReference type="EMBL" id="PJE98300.1"/>
    </source>
</evidence>
<dbReference type="EMBL" id="PGGW01000020">
    <property type="protein sequence ID" value="PJE98300.1"/>
    <property type="molecule type" value="Genomic_DNA"/>
</dbReference>
<dbReference type="AlphaFoldDB" id="A0A2M8M288"/>
<feature type="region of interest" description="Disordered" evidence="1">
    <location>
        <begin position="252"/>
        <end position="282"/>
    </location>
</feature>
<feature type="compositionally biased region" description="Gly residues" evidence="1">
    <location>
        <begin position="980"/>
        <end position="990"/>
    </location>
</feature>
<reference evidence="2 3" key="1">
    <citation type="submission" date="2017-11" db="EMBL/GenBank/DDBJ databases">
        <title>Streptomyces carmine sp. nov., a novel actinomycete isolated from Sophora alopecuroides in Xinjiang, China.</title>
        <authorList>
            <person name="Wang Y."/>
            <person name="Luo X."/>
            <person name="Wan C."/>
            <person name="Zhang L."/>
        </authorList>
    </citation>
    <scope>NUCLEOTIDE SEQUENCE [LARGE SCALE GENOMIC DNA]</scope>
    <source>
        <strain evidence="2 3">TRM SA0054</strain>
    </source>
</reference>
<feature type="region of interest" description="Disordered" evidence="1">
    <location>
        <begin position="86"/>
        <end position="229"/>
    </location>
</feature>
<evidence type="ECO:0000256" key="1">
    <source>
        <dbReference type="SAM" id="MobiDB-lite"/>
    </source>
</evidence>
<dbReference type="NCBIfam" id="NF012197">
    <property type="entry name" value="lonely_Cys"/>
    <property type="match status" value="1"/>
</dbReference>
<feature type="compositionally biased region" description="Pro residues" evidence="1">
    <location>
        <begin position="964"/>
        <end position="974"/>
    </location>
</feature>
<accession>A0A2M8M288</accession>
<feature type="region of interest" description="Disordered" evidence="1">
    <location>
        <begin position="959"/>
        <end position="1013"/>
    </location>
</feature>
<evidence type="ECO:0000313" key="3">
    <source>
        <dbReference type="Proteomes" id="UP000230407"/>
    </source>
</evidence>
<name>A0A2M8M288_9ACTN</name>
<comment type="caution">
    <text evidence="2">The sequence shown here is derived from an EMBL/GenBank/DDBJ whole genome shotgun (WGS) entry which is preliminary data.</text>
</comment>
<feature type="compositionally biased region" description="Polar residues" evidence="1">
    <location>
        <begin position="202"/>
        <end position="214"/>
    </location>
</feature>
<evidence type="ECO:0008006" key="4">
    <source>
        <dbReference type="Google" id="ProtNLM"/>
    </source>
</evidence>
<dbReference type="Proteomes" id="UP000230407">
    <property type="component" value="Unassembled WGS sequence"/>
</dbReference>
<keyword evidence="3" id="KW-1185">Reference proteome</keyword>